<evidence type="ECO:0000256" key="8">
    <source>
        <dbReference type="ARBA" id="ARBA00023015"/>
    </source>
</evidence>
<dbReference type="PROSITE" id="PS50157">
    <property type="entry name" value="ZINC_FINGER_C2H2_2"/>
    <property type="match status" value="6"/>
</dbReference>
<dbReference type="FunFam" id="3.30.160.60:FF:000478">
    <property type="entry name" value="Zinc finger protein 133"/>
    <property type="match status" value="1"/>
</dbReference>
<comment type="function">
    <text evidence="1">May be involved in transcriptional regulation.</text>
</comment>
<dbReference type="InterPro" id="IPR036051">
    <property type="entry name" value="KRAB_dom_sf"/>
</dbReference>
<dbReference type="GO" id="GO:0005634">
    <property type="term" value="C:nucleus"/>
    <property type="evidence" value="ECO:0007669"/>
    <property type="project" value="UniProtKB-SubCell"/>
</dbReference>
<dbReference type="CDD" id="cd07765">
    <property type="entry name" value="KRAB_A-box"/>
    <property type="match status" value="1"/>
</dbReference>
<dbReference type="GO" id="GO:0006357">
    <property type="term" value="P:regulation of transcription by RNA polymerase II"/>
    <property type="evidence" value="ECO:0007669"/>
    <property type="project" value="TreeGrafter"/>
</dbReference>
<evidence type="ECO:0000256" key="7">
    <source>
        <dbReference type="ARBA" id="ARBA00022833"/>
    </source>
</evidence>
<dbReference type="Pfam" id="PF01352">
    <property type="entry name" value="KRAB"/>
    <property type="match status" value="1"/>
</dbReference>
<feature type="domain" description="C2H2-type" evidence="13">
    <location>
        <begin position="288"/>
        <end position="311"/>
    </location>
</feature>
<evidence type="ECO:0000256" key="1">
    <source>
        <dbReference type="ARBA" id="ARBA00003767"/>
    </source>
</evidence>
<dbReference type="Gene3D" id="3.30.160.60">
    <property type="entry name" value="Classic Zinc Finger"/>
    <property type="match status" value="6"/>
</dbReference>
<dbReference type="SMART" id="SM00355">
    <property type="entry name" value="ZnF_C2H2"/>
    <property type="match status" value="6"/>
</dbReference>
<keyword evidence="4" id="KW-0479">Metal-binding</keyword>
<comment type="caution">
    <text evidence="15">The sequence shown here is derived from an EMBL/GenBank/DDBJ whole genome shotgun (WGS) entry which is preliminary data.</text>
</comment>
<reference evidence="15" key="1">
    <citation type="thesis" date="2020" institute="ProQuest LLC" country="789 East Eisenhower Parkway, Ann Arbor, MI, USA">
        <title>Comparative Genomics and Chromosome Evolution.</title>
        <authorList>
            <person name="Mudd A.B."/>
        </authorList>
    </citation>
    <scope>NUCLEOTIDE SEQUENCE</scope>
    <source>
        <strain evidence="15">237g6f4</strain>
        <tissue evidence="15">Blood</tissue>
    </source>
</reference>
<feature type="domain" description="C2H2-type" evidence="13">
    <location>
        <begin position="369"/>
        <end position="396"/>
    </location>
</feature>
<organism evidence="15 16">
    <name type="scientific">Engystomops pustulosus</name>
    <name type="common">Tungara frog</name>
    <name type="synonym">Physalaemus pustulosus</name>
    <dbReference type="NCBI Taxonomy" id="76066"/>
    <lineage>
        <taxon>Eukaryota</taxon>
        <taxon>Metazoa</taxon>
        <taxon>Chordata</taxon>
        <taxon>Craniata</taxon>
        <taxon>Vertebrata</taxon>
        <taxon>Euteleostomi</taxon>
        <taxon>Amphibia</taxon>
        <taxon>Batrachia</taxon>
        <taxon>Anura</taxon>
        <taxon>Neobatrachia</taxon>
        <taxon>Hyloidea</taxon>
        <taxon>Leptodactylidae</taxon>
        <taxon>Leiuperinae</taxon>
        <taxon>Engystomops</taxon>
    </lineage>
</organism>
<keyword evidence="16" id="KW-1185">Reference proteome</keyword>
<keyword evidence="5" id="KW-0677">Repeat</keyword>
<dbReference type="FunFam" id="3.30.160.60:FF:001506">
    <property type="entry name" value="Zinc finger protein"/>
    <property type="match status" value="1"/>
</dbReference>
<evidence type="ECO:0000256" key="9">
    <source>
        <dbReference type="ARBA" id="ARBA00023125"/>
    </source>
</evidence>
<dbReference type="PANTHER" id="PTHR24404">
    <property type="entry name" value="ZINC FINGER PROTEIN"/>
    <property type="match status" value="1"/>
</dbReference>
<comment type="subcellular location">
    <subcellularLocation>
        <location evidence="2">Nucleus</location>
    </subcellularLocation>
</comment>
<dbReference type="GO" id="GO:0008270">
    <property type="term" value="F:zinc ion binding"/>
    <property type="evidence" value="ECO:0007669"/>
    <property type="project" value="UniProtKB-KW"/>
</dbReference>
<name>A0AAV6ZDH1_ENGPU</name>
<dbReference type="Proteomes" id="UP000824782">
    <property type="component" value="Unassembled WGS sequence"/>
</dbReference>
<feature type="domain" description="KRAB" evidence="14">
    <location>
        <begin position="27"/>
        <end position="98"/>
    </location>
</feature>
<dbReference type="Gene3D" id="6.10.140.140">
    <property type="match status" value="1"/>
</dbReference>
<dbReference type="FunFam" id="3.30.160.60:FF:000340">
    <property type="entry name" value="zinc finger protein 473 isoform X1"/>
    <property type="match status" value="1"/>
</dbReference>
<evidence type="ECO:0000256" key="6">
    <source>
        <dbReference type="ARBA" id="ARBA00022771"/>
    </source>
</evidence>
<dbReference type="SMART" id="SM00349">
    <property type="entry name" value="KRAB"/>
    <property type="match status" value="1"/>
</dbReference>
<keyword evidence="8" id="KW-0805">Transcription regulation</keyword>
<dbReference type="AlphaFoldDB" id="A0AAV6ZDH1"/>
<comment type="similarity">
    <text evidence="3">Belongs to the krueppel C2H2-type zinc-finger protein family.</text>
</comment>
<dbReference type="InterPro" id="IPR050589">
    <property type="entry name" value="Ikaros_C2H2-ZF"/>
</dbReference>
<dbReference type="GO" id="GO:0000978">
    <property type="term" value="F:RNA polymerase II cis-regulatory region sequence-specific DNA binding"/>
    <property type="evidence" value="ECO:0007669"/>
    <property type="project" value="TreeGrafter"/>
</dbReference>
<evidence type="ECO:0000256" key="3">
    <source>
        <dbReference type="ARBA" id="ARBA00006991"/>
    </source>
</evidence>
<sequence length="493" mass="56234">MSELADPSLCAMEAAILPHQVSVRALVTFHDVSACFSAEEWGVLEDWQKELYKNVIREIHTTLLSMGYTILNPEQLLRVDEIKETLPASDTAKEQKNILTAGAPVFNPDISLWIREVVEDDISTPHKAGDTAAWDNSPGSEVPIVKPDIFLRIKPDELVFEACPDPEPVEGERATDEDFIGTGISVTIDGSAEPFWLNVQETDHDEVLSDDQRADNSFITSPAEECLSEYQPHELTLENGSLEEWDNPSPIRLPRPRKCQSIFRIGQPLSECAYDFTDPSSPTQARPFQCNECQQSFTERETLLLHQTVHATWTYDPPDEGEDYIIPHDSRPVIRSLPAPFICGDCGKGFSNSYKLKIHQRIHTGERPYKCLVCEKRFHKSAHLKVHQRTHTGERPYGCQVCGKRFTKSYHLKVHLRTHTGERPYQCPECHKTFSVNSHLTVHQRTHTGEKPFVCFECGKSFRQKTSLLGHQKSHQRLVERRKLTWKTLWAEK</sequence>
<feature type="domain" description="C2H2-type" evidence="13">
    <location>
        <begin position="453"/>
        <end position="475"/>
    </location>
</feature>
<dbReference type="FunFam" id="3.30.160.60:FF:000358">
    <property type="entry name" value="zinc finger protein 24"/>
    <property type="match status" value="1"/>
</dbReference>
<dbReference type="PROSITE" id="PS00028">
    <property type="entry name" value="ZINC_FINGER_C2H2_1"/>
    <property type="match status" value="6"/>
</dbReference>
<dbReference type="InterPro" id="IPR036236">
    <property type="entry name" value="Znf_C2H2_sf"/>
</dbReference>
<evidence type="ECO:0000256" key="11">
    <source>
        <dbReference type="ARBA" id="ARBA00023242"/>
    </source>
</evidence>
<keyword evidence="11" id="KW-0539">Nucleus</keyword>
<evidence type="ECO:0000256" key="5">
    <source>
        <dbReference type="ARBA" id="ARBA00022737"/>
    </source>
</evidence>
<evidence type="ECO:0000259" key="14">
    <source>
        <dbReference type="PROSITE" id="PS50805"/>
    </source>
</evidence>
<protein>
    <submittedName>
        <fullName evidence="15">Uncharacterized protein</fullName>
    </submittedName>
</protein>
<dbReference type="SUPFAM" id="SSF109640">
    <property type="entry name" value="KRAB domain (Kruppel-associated box)"/>
    <property type="match status" value="1"/>
</dbReference>
<keyword evidence="9" id="KW-0238">DNA-binding</keyword>
<feature type="domain" description="C2H2-type" evidence="13">
    <location>
        <begin position="341"/>
        <end position="368"/>
    </location>
</feature>
<dbReference type="Pfam" id="PF00096">
    <property type="entry name" value="zf-C2H2"/>
    <property type="match status" value="6"/>
</dbReference>
<keyword evidence="10" id="KW-0804">Transcription</keyword>
<keyword evidence="7" id="KW-0862">Zinc</keyword>
<dbReference type="EMBL" id="WNYA01001155">
    <property type="protein sequence ID" value="KAG8546280.1"/>
    <property type="molecule type" value="Genomic_DNA"/>
</dbReference>
<evidence type="ECO:0000313" key="16">
    <source>
        <dbReference type="Proteomes" id="UP000824782"/>
    </source>
</evidence>
<evidence type="ECO:0000256" key="12">
    <source>
        <dbReference type="PROSITE-ProRule" id="PRU00042"/>
    </source>
</evidence>
<feature type="domain" description="C2H2-type" evidence="13">
    <location>
        <begin position="425"/>
        <end position="452"/>
    </location>
</feature>
<evidence type="ECO:0000256" key="4">
    <source>
        <dbReference type="ARBA" id="ARBA00022723"/>
    </source>
</evidence>
<evidence type="ECO:0000256" key="10">
    <source>
        <dbReference type="ARBA" id="ARBA00023163"/>
    </source>
</evidence>
<dbReference type="GO" id="GO:0003700">
    <property type="term" value="F:DNA-binding transcription factor activity"/>
    <property type="evidence" value="ECO:0007669"/>
    <property type="project" value="TreeGrafter"/>
</dbReference>
<evidence type="ECO:0000256" key="2">
    <source>
        <dbReference type="ARBA" id="ARBA00004123"/>
    </source>
</evidence>
<dbReference type="InterPro" id="IPR013087">
    <property type="entry name" value="Znf_C2H2_type"/>
</dbReference>
<proteinExistence type="inferred from homology"/>
<evidence type="ECO:0000259" key="13">
    <source>
        <dbReference type="PROSITE" id="PS50157"/>
    </source>
</evidence>
<evidence type="ECO:0000313" key="15">
    <source>
        <dbReference type="EMBL" id="KAG8546280.1"/>
    </source>
</evidence>
<dbReference type="InterPro" id="IPR001909">
    <property type="entry name" value="KRAB"/>
</dbReference>
<dbReference type="FunFam" id="3.30.160.60:FF:002343">
    <property type="entry name" value="Zinc finger protein 33A"/>
    <property type="match status" value="1"/>
</dbReference>
<keyword evidence="6 12" id="KW-0863">Zinc-finger</keyword>
<dbReference type="PANTHER" id="PTHR24404:SF114">
    <property type="entry name" value="KLUMPFUSS, ISOFORM B-RELATED"/>
    <property type="match status" value="1"/>
</dbReference>
<dbReference type="SUPFAM" id="SSF57667">
    <property type="entry name" value="beta-beta-alpha zinc fingers"/>
    <property type="match status" value="4"/>
</dbReference>
<dbReference type="FunFam" id="3.30.160.60:FF:000295">
    <property type="entry name" value="zinc finger protein 19"/>
    <property type="match status" value="1"/>
</dbReference>
<accession>A0AAV6ZDH1</accession>
<dbReference type="PROSITE" id="PS50805">
    <property type="entry name" value="KRAB"/>
    <property type="match status" value="1"/>
</dbReference>
<gene>
    <name evidence="15" type="ORF">GDO81_019327</name>
</gene>
<feature type="domain" description="C2H2-type" evidence="13">
    <location>
        <begin position="397"/>
        <end position="424"/>
    </location>
</feature>